<evidence type="ECO:0000256" key="3">
    <source>
        <dbReference type="ARBA" id="ARBA00022989"/>
    </source>
</evidence>
<evidence type="ECO:0000256" key="2">
    <source>
        <dbReference type="ARBA" id="ARBA00022692"/>
    </source>
</evidence>
<keyword evidence="2 6" id="KW-0812">Transmembrane</keyword>
<dbReference type="Proteomes" id="UP000770661">
    <property type="component" value="Unassembled WGS sequence"/>
</dbReference>
<accession>A0A8J8WBS3</accession>
<keyword evidence="4 6" id="KW-0472">Membrane</keyword>
<evidence type="ECO:0000313" key="7">
    <source>
        <dbReference type="EMBL" id="KAG0697822.1"/>
    </source>
</evidence>
<dbReference type="InterPro" id="IPR000615">
    <property type="entry name" value="Bestrophin"/>
</dbReference>
<evidence type="ECO:0000256" key="5">
    <source>
        <dbReference type="ARBA" id="ARBA00034769"/>
    </source>
</evidence>
<proteinExistence type="inferred from homology"/>
<protein>
    <recommendedName>
        <fullName evidence="6">Bestrophin homolog</fullName>
    </recommendedName>
</protein>
<keyword evidence="8" id="KW-1185">Reference proteome</keyword>
<sequence>MTVSYTKKVSDCKGFGSFWRLLFRIFEHVALYCDYFRNLIPISFVLGFYVSLVVQRWWEQYLSIPWPDSFALLCTAYIGGRGDGAALREPVRALTFVHIHITRREEIPSYKELMEAGYLTPREMKVLENQRGRSSAPLTTLPLMWACKVVEGARQWGYVRDDHGLRLLVAELMKLRDHAGMLVATMAVSSFFFFFSVLGRQFLDPDYVASCSFLMLFVLMSRGNDGSFFFFSVLGRQFLDPDYVATMAVYSFFFFSVLGRQFLAPAQHYTNRTIDFFVPIFTLLQFFFYMGWLKVAESLVNPFGEDDDDFELECILARHLKMSYLLGDVTPSDDPLAEDDKDDYKWGKLCVGAHAAPTEDLAFLTRRRRGEAREQGSVEGEDAAFRRTESDLETAILGPESVCGKSFHWANFTSWHCDEFFPTEKQYVPGVGCVVTYDAKQLFYTVLNIALYFLPVAIMIVNYR</sequence>
<feature type="transmembrane region" description="Helical" evidence="6">
    <location>
        <begin position="206"/>
        <end position="223"/>
    </location>
</feature>
<keyword evidence="6" id="KW-0406">Ion transport</keyword>
<evidence type="ECO:0000256" key="1">
    <source>
        <dbReference type="ARBA" id="ARBA00004370"/>
    </source>
</evidence>
<keyword evidence="3 6" id="KW-1133">Transmembrane helix</keyword>
<keyword evidence="6" id="KW-1003">Cell membrane</keyword>
<organism evidence="7 8">
    <name type="scientific">Chionoecetes opilio</name>
    <name type="common">Atlantic snow crab</name>
    <name type="synonym">Cancer opilio</name>
    <dbReference type="NCBI Taxonomy" id="41210"/>
    <lineage>
        <taxon>Eukaryota</taxon>
        <taxon>Metazoa</taxon>
        <taxon>Ecdysozoa</taxon>
        <taxon>Arthropoda</taxon>
        <taxon>Crustacea</taxon>
        <taxon>Multicrustacea</taxon>
        <taxon>Malacostraca</taxon>
        <taxon>Eumalacostraca</taxon>
        <taxon>Eucarida</taxon>
        <taxon>Decapoda</taxon>
        <taxon>Pleocyemata</taxon>
        <taxon>Brachyura</taxon>
        <taxon>Eubrachyura</taxon>
        <taxon>Majoidea</taxon>
        <taxon>Majidae</taxon>
        <taxon>Chionoecetes</taxon>
    </lineage>
</organism>
<evidence type="ECO:0000313" key="8">
    <source>
        <dbReference type="Proteomes" id="UP000770661"/>
    </source>
</evidence>
<comment type="similarity">
    <text evidence="5 6">Belongs to the anion channel-forming bestrophin (TC 1.A.46) family. Calcium-sensitive chloride channel subfamily.</text>
</comment>
<feature type="transmembrane region" description="Helical" evidence="6">
    <location>
        <begin position="274"/>
        <end position="292"/>
    </location>
</feature>
<dbReference type="EMBL" id="JACEEZ010025752">
    <property type="protein sequence ID" value="KAG0697822.1"/>
    <property type="molecule type" value="Genomic_DNA"/>
</dbReference>
<keyword evidence="6" id="KW-0813">Transport</keyword>
<dbReference type="InterPro" id="IPR021134">
    <property type="entry name" value="Bestrophin-like"/>
</dbReference>
<comment type="subcellular location">
    <subcellularLocation>
        <location evidence="6">Cell membrane</location>
        <topology evidence="6">Multi-pass membrane protein</topology>
    </subcellularLocation>
    <subcellularLocation>
        <location evidence="1">Membrane</location>
    </subcellularLocation>
</comment>
<evidence type="ECO:0000256" key="4">
    <source>
        <dbReference type="ARBA" id="ARBA00023136"/>
    </source>
</evidence>
<dbReference type="GO" id="GO:0005886">
    <property type="term" value="C:plasma membrane"/>
    <property type="evidence" value="ECO:0007669"/>
    <property type="project" value="UniProtKB-SubCell"/>
</dbReference>
<dbReference type="PANTHER" id="PTHR10736">
    <property type="entry name" value="BESTROPHIN"/>
    <property type="match status" value="1"/>
</dbReference>
<dbReference type="GO" id="GO:0034707">
    <property type="term" value="C:chloride channel complex"/>
    <property type="evidence" value="ECO:0007669"/>
    <property type="project" value="UniProtKB-KW"/>
</dbReference>
<keyword evidence="6" id="KW-0407">Ion channel</keyword>
<gene>
    <name evidence="7" type="primary">Best2</name>
    <name evidence="7" type="ORF">GWK47_026222</name>
</gene>
<dbReference type="PANTHER" id="PTHR10736:SF0">
    <property type="entry name" value="BESTROPHIN HOMOLOG"/>
    <property type="match status" value="1"/>
</dbReference>
<name>A0A8J8WBS3_CHIOP</name>
<keyword evidence="6" id="KW-0869">Chloride channel</keyword>
<comment type="function">
    <text evidence="6">Forms chloride channels.</text>
</comment>
<reference evidence="7" key="1">
    <citation type="submission" date="2020-07" db="EMBL/GenBank/DDBJ databases">
        <title>The High-quality genome of the commercially important snow crab, Chionoecetes opilio.</title>
        <authorList>
            <person name="Jeong J.-H."/>
            <person name="Ryu S."/>
        </authorList>
    </citation>
    <scope>NUCLEOTIDE SEQUENCE</scope>
    <source>
        <strain evidence="7">MADBK_172401_WGS</strain>
        <tissue evidence="7">Digestive gland</tissue>
    </source>
</reference>
<keyword evidence="6" id="KW-0868">Chloride</keyword>
<dbReference type="GO" id="GO:0005254">
    <property type="term" value="F:chloride channel activity"/>
    <property type="evidence" value="ECO:0007669"/>
    <property type="project" value="UniProtKB-KW"/>
</dbReference>
<evidence type="ECO:0000256" key="6">
    <source>
        <dbReference type="RuleBase" id="RU363126"/>
    </source>
</evidence>
<feature type="transmembrane region" description="Helical" evidence="6">
    <location>
        <begin position="39"/>
        <end position="58"/>
    </location>
</feature>
<comment type="caution">
    <text evidence="6">Lacks conserved residue(s) required for the propagation of feature annotation.</text>
</comment>
<feature type="transmembrane region" description="Helical" evidence="6">
    <location>
        <begin position="179"/>
        <end position="199"/>
    </location>
</feature>
<feature type="transmembrane region" description="Helical" evidence="6">
    <location>
        <begin position="243"/>
        <end position="262"/>
    </location>
</feature>
<comment type="caution">
    <text evidence="7">The sequence shown here is derived from an EMBL/GenBank/DDBJ whole genome shotgun (WGS) entry which is preliminary data.</text>
</comment>
<dbReference type="AlphaFoldDB" id="A0A8J8WBS3"/>
<dbReference type="OrthoDB" id="201595at2759"/>
<feature type="transmembrane region" description="Helical" evidence="6">
    <location>
        <begin position="442"/>
        <end position="463"/>
    </location>
</feature>
<dbReference type="Pfam" id="PF01062">
    <property type="entry name" value="Bestrophin"/>
    <property type="match status" value="2"/>
</dbReference>